<evidence type="ECO:0000256" key="3">
    <source>
        <dbReference type="ARBA" id="ARBA00023136"/>
    </source>
</evidence>
<feature type="transmembrane region" description="Helical" evidence="4">
    <location>
        <begin position="114"/>
        <end position="131"/>
    </location>
</feature>
<dbReference type="SUPFAM" id="SSF103473">
    <property type="entry name" value="MFS general substrate transporter"/>
    <property type="match status" value="1"/>
</dbReference>
<keyword evidence="3 4" id="KW-0472">Membrane</keyword>
<feature type="transmembrane region" description="Helical" evidence="4">
    <location>
        <begin position="182"/>
        <end position="204"/>
    </location>
</feature>
<feature type="transmembrane region" description="Helical" evidence="4">
    <location>
        <begin position="382"/>
        <end position="404"/>
    </location>
</feature>
<evidence type="ECO:0000256" key="4">
    <source>
        <dbReference type="SAM" id="Phobius"/>
    </source>
</evidence>
<dbReference type="EMBL" id="JADZLT010000056">
    <property type="protein sequence ID" value="MBH0239979.1"/>
    <property type="molecule type" value="Genomic_DNA"/>
</dbReference>
<reference evidence="5" key="1">
    <citation type="submission" date="2020-12" db="EMBL/GenBank/DDBJ databases">
        <title>Methylobrevis albus sp. nov., isolated from fresh water lack sediment.</title>
        <authorList>
            <person name="Zou Q."/>
        </authorList>
    </citation>
    <scope>NUCLEOTIDE SEQUENCE</scope>
    <source>
        <strain evidence="5">L22</strain>
    </source>
</reference>
<keyword evidence="2 4" id="KW-1133">Transmembrane helix</keyword>
<feature type="transmembrane region" description="Helical" evidence="4">
    <location>
        <begin position="24"/>
        <end position="48"/>
    </location>
</feature>
<dbReference type="PANTHER" id="PTHR23534">
    <property type="entry name" value="MFS PERMEASE"/>
    <property type="match status" value="1"/>
</dbReference>
<feature type="transmembrane region" description="Helical" evidence="4">
    <location>
        <begin position="318"/>
        <end position="338"/>
    </location>
</feature>
<dbReference type="AlphaFoldDB" id="A0A931N166"/>
<feature type="transmembrane region" description="Helical" evidence="4">
    <location>
        <begin position="60"/>
        <end position="82"/>
    </location>
</feature>
<evidence type="ECO:0000256" key="2">
    <source>
        <dbReference type="ARBA" id="ARBA00022989"/>
    </source>
</evidence>
<dbReference type="PANTHER" id="PTHR23534:SF1">
    <property type="entry name" value="MAJOR FACILITATOR SUPERFAMILY PROTEIN"/>
    <property type="match status" value="1"/>
</dbReference>
<dbReference type="Proteomes" id="UP000631694">
    <property type="component" value="Unassembled WGS sequence"/>
</dbReference>
<comment type="caution">
    <text evidence="5">The sequence shown here is derived from an EMBL/GenBank/DDBJ whole genome shotgun (WGS) entry which is preliminary data.</text>
</comment>
<evidence type="ECO:0000313" key="6">
    <source>
        <dbReference type="Proteomes" id="UP000631694"/>
    </source>
</evidence>
<feature type="transmembrane region" description="Helical" evidence="4">
    <location>
        <begin position="358"/>
        <end position="376"/>
    </location>
</feature>
<name>A0A931N166_9HYPH</name>
<accession>A0A931N166</accession>
<evidence type="ECO:0000256" key="1">
    <source>
        <dbReference type="ARBA" id="ARBA00022692"/>
    </source>
</evidence>
<feature type="transmembrane region" description="Helical" evidence="4">
    <location>
        <begin position="89"/>
        <end position="108"/>
    </location>
</feature>
<feature type="transmembrane region" description="Helical" evidence="4">
    <location>
        <begin position="293"/>
        <end position="312"/>
    </location>
</feature>
<sequence length="411" mass="42064">MTTTATIGTAATPEPTLAAGRRAALTLSAAQATGGAVAPIAIGLGGILGSSLLGADKSLATLPVTAFVLGSALTSIPAALLMARVGRRAGFLAGGCCTVVAGVLGTAAIFARSFLLFTLAQLIGGMGNAFVQQYRFAAADASPREFRPKAISWVLAGGVFTGVVGPQAIIFGHHLVPGADYAGTYLLVILLGLIGMTVISTLAIPRPAPWRPGDTSGRPLAEIMLKPAFLVALACAVASYALMSLVMTATPLAMIHHHHGHDDAALAIQWHVIAMFAPSFFTGSLIARFGKELMAGAGLVIIGLSAVVALSGTELFHFWTALILLGIGWNLGFVGGTAMVADSYRPEEAAKVQAGNEFLLFGTVAAASFSSGKILVGQGWDAINMIVFPVVALCLALLAVHTLLRRRGGLA</sequence>
<feature type="transmembrane region" description="Helical" evidence="4">
    <location>
        <begin position="267"/>
        <end position="286"/>
    </location>
</feature>
<dbReference type="GO" id="GO:0022857">
    <property type="term" value="F:transmembrane transporter activity"/>
    <property type="evidence" value="ECO:0007669"/>
    <property type="project" value="InterPro"/>
</dbReference>
<proteinExistence type="predicted"/>
<gene>
    <name evidence="5" type="ORF">I5731_19315</name>
</gene>
<dbReference type="InterPro" id="IPR011701">
    <property type="entry name" value="MFS"/>
</dbReference>
<dbReference type="Pfam" id="PF07690">
    <property type="entry name" value="MFS_1"/>
    <property type="match status" value="1"/>
</dbReference>
<feature type="transmembrane region" description="Helical" evidence="4">
    <location>
        <begin position="225"/>
        <end position="247"/>
    </location>
</feature>
<dbReference type="Gene3D" id="1.20.1250.20">
    <property type="entry name" value="MFS general substrate transporter like domains"/>
    <property type="match status" value="1"/>
</dbReference>
<keyword evidence="1 4" id="KW-0812">Transmembrane</keyword>
<keyword evidence="6" id="KW-1185">Reference proteome</keyword>
<evidence type="ECO:0000313" key="5">
    <source>
        <dbReference type="EMBL" id="MBH0239979.1"/>
    </source>
</evidence>
<dbReference type="InterPro" id="IPR036259">
    <property type="entry name" value="MFS_trans_sf"/>
</dbReference>
<protein>
    <submittedName>
        <fullName evidence="5">MFS transporter</fullName>
    </submittedName>
</protein>
<dbReference type="RefSeq" id="WP_197313046.1">
    <property type="nucleotide sequence ID" value="NZ_JADZLT010000056.1"/>
</dbReference>
<feature type="transmembrane region" description="Helical" evidence="4">
    <location>
        <begin position="151"/>
        <end position="176"/>
    </location>
</feature>
<organism evidence="5 6">
    <name type="scientific">Methylobrevis albus</name>
    <dbReference type="NCBI Taxonomy" id="2793297"/>
    <lineage>
        <taxon>Bacteria</taxon>
        <taxon>Pseudomonadati</taxon>
        <taxon>Pseudomonadota</taxon>
        <taxon>Alphaproteobacteria</taxon>
        <taxon>Hyphomicrobiales</taxon>
        <taxon>Pleomorphomonadaceae</taxon>
        <taxon>Methylobrevis</taxon>
    </lineage>
</organism>